<dbReference type="GO" id="GO:0006355">
    <property type="term" value="P:regulation of DNA-templated transcription"/>
    <property type="evidence" value="ECO:0007669"/>
    <property type="project" value="InterPro"/>
</dbReference>
<evidence type="ECO:0000313" key="10">
    <source>
        <dbReference type="EMBL" id="MCL1105180.1"/>
    </source>
</evidence>
<keyword evidence="11" id="KW-1185">Reference proteome</keyword>
<dbReference type="CDD" id="cd19935">
    <property type="entry name" value="REC_OmpR_CusR-like"/>
    <property type="match status" value="1"/>
</dbReference>
<name>A0A9X1Z4H0_9GAMM</name>
<dbReference type="FunFam" id="1.10.10.10:FF:000005">
    <property type="entry name" value="Two-component system response regulator"/>
    <property type="match status" value="1"/>
</dbReference>
<dbReference type="PANTHER" id="PTHR48111:SF41">
    <property type="entry name" value="TRANSCRIPTIONAL REGULATORY PROTEIN CUSR-RELATED"/>
    <property type="match status" value="1"/>
</dbReference>
<dbReference type="InterPro" id="IPR011006">
    <property type="entry name" value="CheY-like_superfamily"/>
</dbReference>
<dbReference type="Proteomes" id="UP001139408">
    <property type="component" value="Unassembled WGS sequence"/>
</dbReference>
<dbReference type="SUPFAM" id="SSF52172">
    <property type="entry name" value="CheY-like"/>
    <property type="match status" value="1"/>
</dbReference>
<accession>A0A9X1Z4H0</accession>
<dbReference type="PANTHER" id="PTHR48111">
    <property type="entry name" value="REGULATOR OF RPOS"/>
    <property type="match status" value="1"/>
</dbReference>
<dbReference type="InterPro" id="IPR036388">
    <property type="entry name" value="WH-like_DNA-bd_sf"/>
</dbReference>
<dbReference type="PROSITE" id="PS51755">
    <property type="entry name" value="OMPR_PHOB"/>
    <property type="match status" value="1"/>
</dbReference>
<dbReference type="Gene3D" id="1.10.10.10">
    <property type="entry name" value="Winged helix-like DNA-binding domain superfamily/Winged helix DNA-binding domain"/>
    <property type="match status" value="1"/>
</dbReference>
<dbReference type="EMBL" id="JAKILJ010000014">
    <property type="protein sequence ID" value="MCL1105180.1"/>
    <property type="molecule type" value="Genomic_DNA"/>
</dbReference>
<feature type="DNA-binding region" description="OmpR/PhoB-type" evidence="7">
    <location>
        <begin position="127"/>
        <end position="225"/>
    </location>
</feature>
<keyword evidence="1 6" id="KW-0597">Phosphoprotein</keyword>
<proteinExistence type="predicted"/>
<keyword evidence="5" id="KW-0804">Transcription</keyword>
<evidence type="ECO:0000256" key="1">
    <source>
        <dbReference type="ARBA" id="ARBA00022553"/>
    </source>
</evidence>
<keyword evidence="4 7" id="KW-0238">DNA-binding</keyword>
<sequence length="227" mass="25688">MTKRILLVEDDATTLKYVADGFTAQNYQVDSATDGQEGLTLAKHNQYDLLILDRMLPKLDGLTLLSALRTSGNKTPVLILSALSHVDERVKGLRAGGDDYMTKPFAFAELLVRAEKLVQRNVIEPAATDIEVGGLKMELLTRKVTLDENELMLQPKEFQLLKYLMEHPNQVISRTLLFEAVWDYHFDPRTNVIDVHIAKLRRKFEELGHGELIETVRGAGYRLCKGH</sequence>
<dbReference type="InterPro" id="IPR001789">
    <property type="entry name" value="Sig_transdc_resp-reg_receiver"/>
</dbReference>
<evidence type="ECO:0000259" key="8">
    <source>
        <dbReference type="PROSITE" id="PS50110"/>
    </source>
</evidence>
<dbReference type="GO" id="GO:0032993">
    <property type="term" value="C:protein-DNA complex"/>
    <property type="evidence" value="ECO:0007669"/>
    <property type="project" value="TreeGrafter"/>
</dbReference>
<dbReference type="PROSITE" id="PS50110">
    <property type="entry name" value="RESPONSE_REGULATORY"/>
    <property type="match status" value="1"/>
</dbReference>
<feature type="domain" description="Response regulatory" evidence="8">
    <location>
        <begin position="4"/>
        <end position="118"/>
    </location>
</feature>
<dbReference type="SMART" id="SM00862">
    <property type="entry name" value="Trans_reg_C"/>
    <property type="match status" value="1"/>
</dbReference>
<gene>
    <name evidence="10" type="ORF">L2749_07875</name>
</gene>
<evidence type="ECO:0000256" key="5">
    <source>
        <dbReference type="ARBA" id="ARBA00023163"/>
    </source>
</evidence>
<evidence type="ECO:0000256" key="7">
    <source>
        <dbReference type="PROSITE-ProRule" id="PRU01091"/>
    </source>
</evidence>
<dbReference type="SMART" id="SM00448">
    <property type="entry name" value="REC"/>
    <property type="match status" value="1"/>
</dbReference>
<dbReference type="Pfam" id="PF00486">
    <property type="entry name" value="Trans_reg_C"/>
    <property type="match status" value="1"/>
</dbReference>
<evidence type="ECO:0000256" key="6">
    <source>
        <dbReference type="PROSITE-ProRule" id="PRU00169"/>
    </source>
</evidence>
<dbReference type="CDD" id="cd00383">
    <property type="entry name" value="trans_reg_C"/>
    <property type="match status" value="1"/>
</dbReference>
<evidence type="ECO:0000256" key="3">
    <source>
        <dbReference type="ARBA" id="ARBA00023015"/>
    </source>
</evidence>
<feature type="modified residue" description="4-aspartylphosphate" evidence="6">
    <location>
        <position position="53"/>
    </location>
</feature>
<evidence type="ECO:0000256" key="4">
    <source>
        <dbReference type="ARBA" id="ARBA00023125"/>
    </source>
</evidence>
<organism evidence="10 11">
    <name type="scientific">Shewanella algicola</name>
    <dbReference type="NCBI Taxonomy" id="640633"/>
    <lineage>
        <taxon>Bacteria</taxon>
        <taxon>Pseudomonadati</taxon>
        <taxon>Pseudomonadota</taxon>
        <taxon>Gammaproteobacteria</taxon>
        <taxon>Alteromonadales</taxon>
        <taxon>Shewanellaceae</taxon>
        <taxon>Shewanella</taxon>
    </lineage>
</organism>
<evidence type="ECO:0000259" key="9">
    <source>
        <dbReference type="PROSITE" id="PS51755"/>
    </source>
</evidence>
<dbReference type="AlphaFoldDB" id="A0A9X1Z4H0"/>
<dbReference type="InterPro" id="IPR001867">
    <property type="entry name" value="OmpR/PhoB-type_DNA-bd"/>
</dbReference>
<evidence type="ECO:0000256" key="2">
    <source>
        <dbReference type="ARBA" id="ARBA00023012"/>
    </source>
</evidence>
<dbReference type="GO" id="GO:0000976">
    <property type="term" value="F:transcription cis-regulatory region binding"/>
    <property type="evidence" value="ECO:0007669"/>
    <property type="project" value="TreeGrafter"/>
</dbReference>
<dbReference type="GO" id="GO:0000156">
    <property type="term" value="F:phosphorelay response regulator activity"/>
    <property type="evidence" value="ECO:0007669"/>
    <property type="project" value="TreeGrafter"/>
</dbReference>
<reference evidence="10" key="1">
    <citation type="submission" date="2022-01" db="EMBL/GenBank/DDBJ databases">
        <title>Whole genome-based taxonomy of the Shewanellaceae.</title>
        <authorList>
            <person name="Martin-Rodriguez A.J."/>
        </authorList>
    </citation>
    <scope>NUCLEOTIDE SEQUENCE</scope>
    <source>
        <strain evidence="10">DSM 23803</strain>
    </source>
</reference>
<keyword evidence="3" id="KW-0805">Transcription regulation</keyword>
<keyword evidence="2" id="KW-0902">Two-component regulatory system</keyword>
<feature type="domain" description="OmpR/PhoB-type" evidence="9">
    <location>
        <begin position="127"/>
        <end position="225"/>
    </location>
</feature>
<dbReference type="Gene3D" id="3.40.50.2300">
    <property type="match status" value="1"/>
</dbReference>
<protein>
    <submittedName>
        <fullName evidence="10">Response regulator transcription factor</fullName>
    </submittedName>
</protein>
<comment type="caution">
    <text evidence="10">The sequence shown here is derived from an EMBL/GenBank/DDBJ whole genome shotgun (WGS) entry which is preliminary data.</text>
</comment>
<evidence type="ECO:0000313" key="11">
    <source>
        <dbReference type="Proteomes" id="UP001139408"/>
    </source>
</evidence>
<dbReference type="InterPro" id="IPR039420">
    <property type="entry name" value="WalR-like"/>
</dbReference>
<dbReference type="RefSeq" id="WP_188924769.1">
    <property type="nucleotide sequence ID" value="NZ_BMQI01000014.1"/>
</dbReference>
<dbReference type="GO" id="GO:0005829">
    <property type="term" value="C:cytosol"/>
    <property type="evidence" value="ECO:0007669"/>
    <property type="project" value="TreeGrafter"/>
</dbReference>
<dbReference type="Pfam" id="PF00072">
    <property type="entry name" value="Response_reg"/>
    <property type="match status" value="1"/>
</dbReference>